<dbReference type="EMBL" id="KQ764286">
    <property type="protein sequence ID" value="OAD54558.1"/>
    <property type="molecule type" value="Genomic_DNA"/>
</dbReference>
<name>A0A310SCF7_9HYME</name>
<sequence length="81" mass="9566">MLFMCQWISDRWSKKSDNNSLLIHRTRRSQNDRPSLLYNVTHSTLVILIKVGLHHRACKCHVRVIEPNTADVIQALHVRYM</sequence>
<proteinExistence type="predicted"/>
<organism evidence="1 2">
    <name type="scientific">Eufriesea mexicana</name>
    <dbReference type="NCBI Taxonomy" id="516756"/>
    <lineage>
        <taxon>Eukaryota</taxon>
        <taxon>Metazoa</taxon>
        <taxon>Ecdysozoa</taxon>
        <taxon>Arthropoda</taxon>
        <taxon>Hexapoda</taxon>
        <taxon>Insecta</taxon>
        <taxon>Pterygota</taxon>
        <taxon>Neoptera</taxon>
        <taxon>Endopterygota</taxon>
        <taxon>Hymenoptera</taxon>
        <taxon>Apocrita</taxon>
        <taxon>Aculeata</taxon>
        <taxon>Apoidea</taxon>
        <taxon>Anthophila</taxon>
        <taxon>Apidae</taxon>
        <taxon>Eufriesea</taxon>
    </lineage>
</organism>
<dbReference type="Proteomes" id="UP000250275">
    <property type="component" value="Unassembled WGS sequence"/>
</dbReference>
<keyword evidence="2" id="KW-1185">Reference proteome</keyword>
<reference evidence="1 2" key="1">
    <citation type="submission" date="2015-07" db="EMBL/GenBank/DDBJ databases">
        <title>The genome of Eufriesea mexicana.</title>
        <authorList>
            <person name="Pan H."/>
            <person name="Kapheim K."/>
        </authorList>
    </citation>
    <scope>NUCLEOTIDE SEQUENCE [LARGE SCALE GENOMIC DNA]</scope>
    <source>
        <strain evidence="1">0111107269</strain>
        <tissue evidence="1">Whole body</tissue>
    </source>
</reference>
<evidence type="ECO:0000313" key="2">
    <source>
        <dbReference type="Proteomes" id="UP000250275"/>
    </source>
</evidence>
<protein>
    <submittedName>
        <fullName evidence="1">Uncharacterized protein</fullName>
    </submittedName>
</protein>
<evidence type="ECO:0000313" key="1">
    <source>
        <dbReference type="EMBL" id="OAD54558.1"/>
    </source>
</evidence>
<dbReference type="AlphaFoldDB" id="A0A310SCF7"/>
<gene>
    <name evidence="1" type="ORF">WN48_06613</name>
</gene>
<accession>A0A310SCF7</accession>